<accession>A0A3N4JUH9</accession>
<evidence type="ECO:0000256" key="1">
    <source>
        <dbReference type="SAM" id="MobiDB-lite"/>
    </source>
</evidence>
<sequence length="189" mass="21494">MERSKSESLRESLAKKRGVDDRTPEFLEEKGKRRKLRGEEVGGRVDLEKLGVEQLPVIVKVNGVLWEDGIGGVLEELREAGIVSCEGSSWLVGEEERKRRREKGANSSIVLAKIRSTGATTNLCRSGLWVGGRWCSVKRFVEVPPKVKEGVWIRVRRAMYEGKEREVEMRGKLWEVMVGLEEKVEKMVE</sequence>
<reference evidence="2 3" key="1">
    <citation type="journal article" date="2018" name="Nat. Ecol. Evol.">
        <title>Pezizomycetes genomes reveal the molecular basis of ectomycorrhizal truffle lifestyle.</title>
        <authorList>
            <person name="Murat C."/>
            <person name="Payen T."/>
            <person name="Noel B."/>
            <person name="Kuo A."/>
            <person name="Morin E."/>
            <person name="Chen J."/>
            <person name="Kohler A."/>
            <person name="Krizsan K."/>
            <person name="Balestrini R."/>
            <person name="Da Silva C."/>
            <person name="Montanini B."/>
            <person name="Hainaut M."/>
            <person name="Levati E."/>
            <person name="Barry K.W."/>
            <person name="Belfiori B."/>
            <person name="Cichocki N."/>
            <person name="Clum A."/>
            <person name="Dockter R.B."/>
            <person name="Fauchery L."/>
            <person name="Guy J."/>
            <person name="Iotti M."/>
            <person name="Le Tacon F."/>
            <person name="Lindquist E.A."/>
            <person name="Lipzen A."/>
            <person name="Malagnac F."/>
            <person name="Mello A."/>
            <person name="Molinier V."/>
            <person name="Miyauchi S."/>
            <person name="Poulain J."/>
            <person name="Riccioni C."/>
            <person name="Rubini A."/>
            <person name="Sitrit Y."/>
            <person name="Splivallo R."/>
            <person name="Traeger S."/>
            <person name="Wang M."/>
            <person name="Zifcakova L."/>
            <person name="Wipf D."/>
            <person name="Zambonelli A."/>
            <person name="Paolocci F."/>
            <person name="Nowrousian M."/>
            <person name="Ottonello S."/>
            <person name="Baldrian P."/>
            <person name="Spatafora J.W."/>
            <person name="Henrissat B."/>
            <person name="Nagy L.G."/>
            <person name="Aury J.M."/>
            <person name="Wincker P."/>
            <person name="Grigoriev I.V."/>
            <person name="Bonfante P."/>
            <person name="Martin F.M."/>
        </authorList>
    </citation>
    <scope>NUCLEOTIDE SEQUENCE [LARGE SCALE GENOMIC DNA]</scope>
    <source>
        <strain evidence="2 3">120613-1</strain>
    </source>
</reference>
<gene>
    <name evidence="2" type="ORF">L873DRAFT_572463</name>
</gene>
<dbReference type="AlphaFoldDB" id="A0A3N4JUH9"/>
<evidence type="ECO:0000313" key="2">
    <source>
        <dbReference type="EMBL" id="RPB02006.1"/>
    </source>
</evidence>
<evidence type="ECO:0000313" key="3">
    <source>
        <dbReference type="Proteomes" id="UP000276215"/>
    </source>
</evidence>
<proteinExistence type="predicted"/>
<keyword evidence="3" id="KW-1185">Reference proteome</keyword>
<dbReference type="OrthoDB" id="5490956at2759"/>
<name>A0A3N4JUH9_9PEZI</name>
<protein>
    <submittedName>
        <fullName evidence="2">Uncharacterized protein</fullName>
    </submittedName>
</protein>
<dbReference type="Proteomes" id="UP000276215">
    <property type="component" value="Unassembled WGS sequence"/>
</dbReference>
<organism evidence="2 3">
    <name type="scientific">Choiromyces venosus 120613-1</name>
    <dbReference type="NCBI Taxonomy" id="1336337"/>
    <lineage>
        <taxon>Eukaryota</taxon>
        <taxon>Fungi</taxon>
        <taxon>Dikarya</taxon>
        <taxon>Ascomycota</taxon>
        <taxon>Pezizomycotina</taxon>
        <taxon>Pezizomycetes</taxon>
        <taxon>Pezizales</taxon>
        <taxon>Tuberaceae</taxon>
        <taxon>Choiromyces</taxon>
    </lineage>
</organism>
<feature type="region of interest" description="Disordered" evidence="1">
    <location>
        <begin position="1"/>
        <end position="25"/>
    </location>
</feature>
<dbReference type="EMBL" id="ML120370">
    <property type="protein sequence ID" value="RPB02006.1"/>
    <property type="molecule type" value="Genomic_DNA"/>
</dbReference>